<proteinExistence type="predicted"/>
<dbReference type="EMBL" id="UINC01054440">
    <property type="protein sequence ID" value="SVB72152.1"/>
    <property type="molecule type" value="Genomic_DNA"/>
</dbReference>
<organism evidence="1">
    <name type="scientific">marine metagenome</name>
    <dbReference type="NCBI Taxonomy" id="408172"/>
    <lineage>
        <taxon>unclassified sequences</taxon>
        <taxon>metagenomes</taxon>
        <taxon>ecological metagenomes</taxon>
    </lineage>
</organism>
<dbReference type="AlphaFoldDB" id="A0A382GBE3"/>
<gene>
    <name evidence="1" type="ORF">METZ01_LOCUS225006</name>
</gene>
<evidence type="ECO:0000313" key="1">
    <source>
        <dbReference type="EMBL" id="SVB72152.1"/>
    </source>
</evidence>
<protein>
    <submittedName>
        <fullName evidence="1">Uncharacterized protein</fullName>
    </submittedName>
</protein>
<accession>A0A382GBE3</accession>
<sequence>MLFSCENSRVLKLMLVEQNLARQLLLCGRTTLP</sequence>
<name>A0A382GBE3_9ZZZZ</name>
<feature type="non-terminal residue" evidence="1">
    <location>
        <position position="33"/>
    </location>
</feature>
<reference evidence="1" key="1">
    <citation type="submission" date="2018-05" db="EMBL/GenBank/DDBJ databases">
        <authorList>
            <person name="Lanie J.A."/>
            <person name="Ng W.-L."/>
            <person name="Kazmierczak K.M."/>
            <person name="Andrzejewski T.M."/>
            <person name="Davidsen T.M."/>
            <person name="Wayne K.J."/>
            <person name="Tettelin H."/>
            <person name="Glass J.I."/>
            <person name="Rusch D."/>
            <person name="Podicherti R."/>
            <person name="Tsui H.-C.T."/>
            <person name="Winkler M.E."/>
        </authorList>
    </citation>
    <scope>NUCLEOTIDE SEQUENCE</scope>
</reference>